<dbReference type="RefSeq" id="WP_036872079.1">
    <property type="nucleotide sequence ID" value="NZ_JRNN01000034.1"/>
</dbReference>
<protein>
    <submittedName>
        <fullName evidence="3">Lipoprotein</fullName>
    </submittedName>
</protein>
<keyword evidence="3" id="KW-0449">Lipoprotein</keyword>
<evidence type="ECO:0000313" key="3">
    <source>
        <dbReference type="EMBL" id="KGF35910.1"/>
    </source>
</evidence>
<evidence type="ECO:0000313" key="4">
    <source>
        <dbReference type="Proteomes" id="UP000029556"/>
    </source>
</evidence>
<reference evidence="3 4" key="1">
    <citation type="submission" date="2014-07" db="EMBL/GenBank/DDBJ databases">
        <authorList>
            <person name="McCorrison J."/>
            <person name="Sanka R."/>
            <person name="Torralba M."/>
            <person name="Gillis M."/>
            <person name="Haft D.H."/>
            <person name="Methe B."/>
            <person name="Sutton G."/>
            <person name="Nelson K.E."/>
        </authorList>
    </citation>
    <scope>NUCLEOTIDE SEQUENCE [LARGE SCALE GENOMIC DNA]</scope>
    <source>
        <strain evidence="3 4">DNF00853</strain>
    </source>
</reference>
<gene>
    <name evidence="3" type="ORF">HMPREF2137_03355</name>
</gene>
<keyword evidence="1" id="KW-0732">Signal</keyword>
<dbReference type="EMBL" id="JRNN01000034">
    <property type="protein sequence ID" value="KGF35910.1"/>
    <property type="molecule type" value="Genomic_DNA"/>
</dbReference>
<sequence>MKTILKSILLLCCTAGLLTACDDDRGSNPVVQEPATFMLNTPAYATSTIDMASSETLHFTWSQPDYGFPAKVDYQLQVSLDGNFTTSYAQEQADKSGATKANYKELTTVYNVCSADVNATELAKAFQQIAKWADGAVPATQTVYVRAKAVLKTVSQIYSNTVKINVSPYYVELKDAAPQIWYLIGGCIADGKWANGSDAIGVSMIPMYTIAGESYDKVTGGGLIQYVGYFPAGGEFKIIEKPGNWDYGMCGDKDGHLVYRNGGDDPGNIMVKDAGYYKITVNTTEHTAKMEPYTAAVTTYPTITLPGTYQGWKPEKNALTKVTIGGENHDWTTTVSFDADANISNDEGVKFTNGSWDVNWGAEDFPLGTGTGGGKNIRYKKGTYKVYFNDILGSYQFVAQ</sequence>
<dbReference type="InterPro" id="IPR025970">
    <property type="entry name" value="SusE"/>
</dbReference>
<comment type="caution">
    <text evidence="3">The sequence shown here is derived from an EMBL/GenBank/DDBJ whole genome shotgun (WGS) entry which is preliminary data.</text>
</comment>
<feature type="signal peptide" evidence="1">
    <location>
        <begin position="1"/>
        <end position="20"/>
    </location>
</feature>
<dbReference type="Pfam" id="PF14292">
    <property type="entry name" value="SusE"/>
    <property type="match status" value="1"/>
</dbReference>
<organism evidence="3 4">
    <name type="scientific">Hoylesella buccalis DNF00853</name>
    <dbReference type="NCBI Taxonomy" id="1401074"/>
    <lineage>
        <taxon>Bacteria</taxon>
        <taxon>Pseudomonadati</taxon>
        <taxon>Bacteroidota</taxon>
        <taxon>Bacteroidia</taxon>
        <taxon>Bacteroidales</taxon>
        <taxon>Prevotellaceae</taxon>
        <taxon>Hoylesella</taxon>
    </lineage>
</organism>
<dbReference type="AlphaFoldDB" id="A0A095ZMB7"/>
<dbReference type="Proteomes" id="UP000029556">
    <property type="component" value="Unassembled WGS sequence"/>
</dbReference>
<evidence type="ECO:0000256" key="1">
    <source>
        <dbReference type="SAM" id="SignalP"/>
    </source>
</evidence>
<dbReference type="GO" id="GO:0019867">
    <property type="term" value="C:outer membrane"/>
    <property type="evidence" value="ECO:0007669"/>
    <property type="project" value="InterPro"/>
</dbReference>
<proteinExistence type="predicted"/>
<feature type="chain" id="PRO_5001923805" evidence="1">
    <location>
        <begin position="21"/>
        <end position="400"/>
    </location>
</feature>
<dbReference type="OrthoDB" id="1100554at2"/>
<dbReference type="Gene3D" id="2.60.40.3620">
    <property type="match status" value="2"/>
</dbReference>
<accession>A0A095ZMB7</accession>
<dbReference type="GO" id="GO:2001070">
    <property type="term" value="F:starch binding"/>
    <property type="evidence" value="ECO:0007669"/>
    <property type="project" value="InterPro"/>
</dbReference>
<feature type="domain" description="SusE outer membrane protein" evidence="2">
    <location>
        <begin position="28"/>
        <end position="104"/>
    </location>
</feature>
<evidence type="ECO:0000259" key="2">
    <source>
        <dbReference type="Pfam" id="PF14292"/>
    </source>
</evidence>
<dbReference type="PROSITE" id="PS51257">
    <property type="entry name" value="PROKAR_LIPOPROTEIN"/>
    <property type="match status" value="1"/>
</dbReference>
<name>A0A095ZMB7_9BACT</name>